<evidence type="ECO:0000313" key="1">
    <source>
        <dbReference type="EMBL" id="AUY05654.1"/>
    </source>
</evidence>
<geneLocation type="plasmid" evidence="2">
    <name>peco-816c</name>
</geneLocation>
<gene>
    <name evidence="1" type="ORF">C3F40_29060</name>
</gene>
<sequence>MPLTRHPVTFPFGALVFCPQAYQFFTLREYKMAPGQQNGHQSNNQFCQVPLMSQFFNDLDPPSPNSFCILS</sequence>
<proteinExistence type="predicted"/>
<accession>A0A2H9G3E5</accession>
<dbReference type="Proteomes" id="UP000239554">
    <property type="component" value="Plasmid pECO-816c"/>
</dbReference>
<keyword evidence="1" id="KW-0614">Plasmid</keyword>
<dbReference type="EMBL" id="CP026403">
    <property type="protein sequence ID" value="AUY05654.1"/>
    <property type="molecule type" value="Genomic_DNA"/>
</dbReference>
<reference evidence="1 2" key="1">
    <citation type="journal article" date="2018" name="MBio">
        <title>Genomic Analysis of Hospital Plumbing Reveals Diverse Reservoir of Bacterial Plasmids Conferring Carbapenem Resistance.</title>
        <authorList>
            <consortium name="NISC Comparative Sequencing Program"/>
            <person name="Weingarten R.A."/>
            <person name="Johnson R.C."/>
            <person name="Conlan S."/>
            <person name="Ramsburg A.M."/>
            <person name="Dekker J.P."/>
            <person name="Lau A.F."/>
            <person name="Khil P."/>
            <person name="Odom R.T."/>
            <person name="Deming C."/>
            <person name="Park M."/>
            <person name="Thomas P.J."/>
            <person name="Henderson D.K."/>
            <person name="Palmore T.N."/>
            <person name="Segre J.A."/>
            <person name="Frank K.M."/>
        </authorList>
    </citation>
    <scope>NUCLEOTIDE SEQUENCE [LARGE SCALE GENOMIC DNA]</scope>
    <source>
        <strain evidence="1 2">ECONIH4</strain>
        <plasmid evidence="2">peco-816c</plasmid>
    </source>
</reference>
<organism evidence="1 2">
    <name type="scientific">Escherichia coli</name>
    <dbReference type="NCBI Taxonomy" id="562"/>
    <lineage>
        <taxon>Bacteria</taxon>
        <taxon>Pseudomonadati</taxon>
        <taxon>Pseudomonadota</taxon>
        <taxon>Gammaproteobacteria</taxon>
        <taxon>Enterobacterales</taxon>
        <taxon>Enterobacteriaceae</taxon>
        <taxon>Escherichia</taxon>
    </lineage>
</organism>
<dbReference type="AlphaFoldDB" id="A0A2H9G3E5"/>
<evidence type="ECO:0000313" key="2">
    <source>
        <dbReference type="Proteomes" id="UP000239554"/>
    </source>
</evidence>
<protein>
    <submittedName>
        <fullName evidence="1">Uncharacterized protein</fullName>
    </submittedName>
</protein>
<name>A0A2H9G3E5_ECOLX</name>